<dbReference type="EMBL" id="LGRX02034043">
    <property type="protein sequence ID" value="KAK3239040.1"/>
    <property type="molecule type" value="Genomic_DNA"/>
</dbReference>
<protein>
    <submittedName>
        <fullName evidence="1">Uncharacterized protein</fullName>
    </submittedName>
</protein>
<gene>
    <name evidence="1" type="ORF">CYMTET_51010</name>
</gene>
<evidence type="ECO:0000313" key="1">
    <source>
        <dbReference type="EMBL" id="KAK3239040.1"/>
    </source>
</evidence>
<dbReference type="Proteomes" id="UP001190700">
    <property type="component" value="Unassembled WGS sequence"/>
</dbReference>
<accession>A0AAE0BN85</accession>
<keyword evidence="2" id="KW-1185">Reference proteome</keyword>
<reference evidence="1 2" key="1">
    <citation type="journal article" date="2015" name="Genome Biol. Evol.">
        <title>Comparative Genomics of a Bacterivorous Green Alga Reveals Evolutionary Causalities and Consequences of Phago-Mixotrophic Mode of Nutrition.</title>
        <authorList>
            <person name="Burns J.A."/>
            <person name="Paasch A."/>
            <person name="Narechania A."/>
            <person name="Kim E."/>
        </authorList>
    </citation>
    <scope>NUCLEOTIDE SEQUENCE [LARGE SCALE GENOMIC DNA]</scope>
    <source>
        <strain evidence="1 2">PLY_AMNH</strain>
    </source>
</reference>
<dbReference type="AlphaFoldDB" id="A0AAE0BN85"/>
<proteinExistence type="predicted"/>
<organism evidence="1 2">
    <name type="scientific">Cymbomonas tetramitiformis</name>
    <dbReference type="NCBI Taxonomy" id="36881"/>
    <lineage>
        <taxon>Eukaryota</taxon>
        <taxon>Viridiplantae</taxon>
        <taxon>Chlorophyta</taxon>
        <taxon>Pyramimonadophyceae</taxon>
        <taxon>Pyramimonadales</taxon>
        <taxon>Pyramimonadaceae</taxon>
        <taxon>Cymbomonas</taxon>
    </lineage>
</organism>
<sequence length="444" mass="47310">MREVAALCAGPLLTAAARSLAADGHQQVQWLRPSNIFSDGGQRGLLVLRWRFPGAMPNTRWQPGLVLKWQLLRMPNSEMASCAQAPMLRWHLVHRLNAEGVAALCAAPMLKWRFVPKPSAAVAAYAQSSAEVAGLCAGPVLRPNAEMASCAQSKPETAACAQANFEVVACAQGPVLEVQLAPSRPIAEVEAWSAAEVAAHAQTHVDVAARPNADGRLVCRPNAEMRSAQVHLGRGRSKVRPNASVAPAVQCGGPAEVAASACPMLRPNAEVALLRRDSAEVAFLCACPLLRPSAEVAACAQPRSSAEVPSCAVLCAGPVLTWRIVRRPNAEVAALRMPNAEVAACMLTWQLVRRSSAEVAACPMVISTKFIICQLMIWMISPKTNTTTIPNGDALYAPPSSIDDLYFTGDKWRCSLCSTKLGDLFFFLFVQGNSSQVNKTAGCG</sequence>
<evidence type="ECO:0000313" key="2">
    <source>
        <dbReference type="Proteomes" id="UP001190700"/>
    </source>
</evidence>
<comment type="caution">
    <text evidence="1">The sequence shown here is derived from an EMBL/GenBank/DDBJ whole genome shotgun (WGS) entry which is preliminary data.</text>
</comment>
<name>A0AAE0BN85_9CHLO</name>